<evidence type="ECO:0000313" key="3">
    <source>
        <dbReference type="WBParaSite" id="PgE004_g006_t01"/>
    </source>
</evidence>
<protein>
    <submittedName>
        <fullName evidence="3 4">ANK_REP_REGION domain-containing protein</fullName>
    </submittedName>
</protein>
<organism evidence="2 5">
    <name type="scientific">Parascaris univalens</name>
    <name type="common">Nematode worm</name>
    <dbReference type="NCBI Taxonomy" id="6257"/>
    <lineage>
        <taxon>Eukaryota</taxon>
        <taxon>Metazoa</taxon>
        <taxon>Ecdysozoa</taxon>
        <taxon>Nematoda</taxon>
        <taxon>Chromadorea</taxon>
        <taxon>Rhabditida</taxon>
        <taxon>Spirurina</taxon>
        <taxon>Ascaridomorpha</taxon>
        <taxon>Ascaridoidea</taxon>
        <taxon>Ascarididae</taxon>
        <taxon>Parascaris</taxon>
    </lineage>
</organism>
<dbReference type="Pfam" id="PF12796">
    <property type="entry name" value="Ank_2"/>
    <property type="match status" value="1"/>
</dbReference>
<evidence type="ECO:0000313" key="5">
    <source>
        <dbReference type="WBParaSite" id="PgE004_g006_t04"/>
    </source>
</evidence>
<reference evidence="3 4" key="1">
    <citation type="submission" date="2022-11" db="UniProtKB">
        <authorList>
            <consortium name="WormBaseParasite"/>
        </authorList>
    </citation>
    <scope>IDENTIFICATION</scope>
</reference>
<dbReference type="SUPFAM" id="SSF48403">
    <property type="entry name" value="Ankyrin repeat"/>
    <property type="match status" value="1"/>
</dbReference>
<keyword evidence="1" id="KW-0040">ANK repeat</keyword>
<dbReference type="PROSITE" id="PS50297">
    <property type="entry name" value="ANK_REP_REGION"/>
    <property type="match status" value="1"/>
</dbReference>
<dbReference type="PROSITE" id="PS50088">
    <property type="entry name" value="ANK_REPEAT"/>
    <property type="match status" value="1"/>
</dbReference>
<dbReference type="WBParaSite" id="PgE004_g006_t04">
    <property type="protein sequence ID" value="PgE004_g006_t04"/>
    <property type="gene ID" value="PgE004_g006"/>
</dbReference>
<evidence type="ECO:0000313" key="4">
    <source>
        <dbReference type="WBParaSite" id="PgE004_g006_t02"/>
    </source>
</evidence>
<dbReference type="SMART" id="SM00248">
    <property type="entry name" value="ANK"/>
    <property type="match status" value="3"/>
</dbReference>
<dbReference type="WBParaSite" id="PgE004_g006_t02">
    <property type="protein sequence ID" value="PgE004_g006_t02"/>
    <property type="gene ID" value="PgE004_g006"/>
</dbReference>
<accession>A0A914ZYS9</accession>
<dbReference type="Gene3D" id="1.25.40.20">
    <property type="entry name" value="Ankyrin repeat-containing domain"/>
    <property type="match status" value="1"/>
</dbReference>
<proteinExistence type="predicted"/>
<evidence type="ECO:0000256" key="1">
    <source>
        <dbReference type="PROSITE-ProRule" id="PRU00023"/>
    </source>
</evidence>
<dbReference type="InterPro" id="IPR002110">
    <property type="entry name" value="Ankyrin_rpt"/>
</dbReference>
<sequence length="417" mass="48076">MNERNAFEKEYFASGAAQIVNQSNPVLQSVEVHAKCGSVWMKRSDQLQNAVFRELEELPLPVSTNAVAQTESNRFRRHLLNRQPPFKNFQTLRSAVLEGHLAGVRWTARCFTEKRGYDFNQSFRGRTLISELCERKCNTWSSAHELEDMLRTLVIGGARIDIPEERRLRTPLHTAIGTGSWCLVRALLYLRSPVNVCDANRRTPLHLVVQNSDPATVRAIYLLLQFGADVNDVLKTVRNSRYRERLEEHQAKITNAFEEARMKTFTGITVKRTLTPVMVRAMWEAEGNNFTAELSFYSESTLLPNKLHIYIIILAVFDYCTARYWRVRMWGRSPFESVRMNNNPTFSLQNDPNGFVYGTRLLSGSNRLQIRYRPFVRNKKYLLMAQIVLAQRDKPPVCIPPPMLEIASESGTDWIRS</sequence>
<feature type="repeat" description="ANK" evidence="1">
    <location>
        <begin position="200"/>
        <end position="235"/>
    </location>
</feature>
<name>A0A914ZYS9_PARUN</name>
<dbReference type="WBParaSite" id="PgE004_g006_t03">
    <property type="protein sequence ID" value="PgE004_g006_t03"/>
    <property type="gene ID" value="PgE004_g006"/>
</dbReference>
<evidence type="ECO:0000313" key="2">
    <source>
        <dbReference type="Proteomes" id="UP000887569"/>
    </source>
</evidence>
<dbReference type="WBParaSite" id="PgE004_g006_t01">
    <property type="protein sequence ID" value="PgE004_g006_t01"/>
    <property type="gene ID" value="PgE004_g006"/>
</dbReference>
<dbReference type="AlphaFoldDB" id="A0A914ZYS9"/>
<dbReference type="WBParaSite" id="PgE004_g006_t05">
    <property type="protein sequence ID" value="PgE004_g006_t05"/>
    <property type="gene ID" value="PgE004_g006"/>
</dbReference>
<dbReference type="Proteomes" id="UP000887569">
    <property type="component" value="Unplaced"/>
</dbReference>
<keyword evidence="2" id="KW-1185">Reference proteome</keyword>
<dbReference type="InterPro" id="IPR036770">
    <property type="entry name" value="Ankyrin_rpt-contain_sf"/>
</dbReference>